<evidence type="ECO:0000259" key="2">
    <source>
        <dbReference type="PROSITE" id="PS50975"/>
    </source>
</evidence>
<dbReference type="GO" id="GO:0005524">
    <property type="term" value="F:ATP binding"/>
    <property type="evidence" value="ECO:0007669"/>
    <property type="project" value="UniProtKB-UniRule"/>
</dbReference>
<keyword evidence="1" id="KW-0067">ATP-binding</keyword>
<dbReference type="SUPFAM" id="SSF56059">
    <property type="entry name" value="Glutathione synthetase ATP-binding domain-like"/>
    <property type="match status" value="1"/>
</dbReference>
<feature type="domain" description="ATP-grasp" evidence="2">
    <location>
        <begin position="5"/>
        <end position="63"/>
    </location>
</feature>
<dbReference type="PROSITE" id="PS50975">
    <property type="entry name" value="ATP_GRASP"/>
    <property type="match status" value="1"/>
</dbReference>
<evidence type="ECO:0000313" key="3">
    <source>
        <dbReference type="EMBL" id="CAD7580568.1"/>
    </source>
</evidence>
<dbReference type="GO" id="GO:0046872">
    <property type="term" value="F:metal ion binding"/>
    <property type="evidence" value="ECO:0007669"/>
    <property type="project" value="InterPro"/>
</dbReference>
<dbReference type="InterPro" id="IPR005479">
    <property type="entry name" value="CPAse_ATP-bd"/>
</dbReference>
<dbReference type="PROSITE" id="PS00867">
    <property type="entry name" value="CPSASE_2"/>
    <property type="match status" value="1"/>
</dbReference>
<proteinExistence type="predicted"/>
<name>A0A7R9JJQ9_TIMCA</name>
<dbReference type="GO" id="GO:0004736">
    <property type="term" value="F:pyruvate carboxylase activity"/>
    <property type="evidence" value="ECO:0007669"/>
    <property type="project" value="TreeGrafter"/>
</dbReference>
<evidence type="ECO:0000256" key="1">
    <source>
        <dbReference type="PROSITE-ProRule" id="PRU00409"/>
    </source>
</evidence>
<protein>
    <submittedName>
        <fullName evidence="3">(California timema) hypothetical protein</fullName>
    </submittedName>
</protein>
<keyword evidence="1" id="KW-0547">Nucleotide-binding</keyword>
<dbReference type="Gene3D" id="3.30.470.20">
    <property type="entry name" value="ATP-grasp fold, B domain"/>
    <property type="match status" value="1"/>
</dbReference>
<reference evidence="3" key="1">
    <citation type="submission" date="2020-11" db="EMBL/GenBank/DDBJ databases">
        <authorList>
            <person name="Tran Van P."/>
        </authorList>
    </citation>
    <scope>NUCLEOTIDE SEQUENCE</scope>
</reference>
<dbReference type="EMBL" id="OE201787">
    <property type="protein sequence ID" value="CAD7580568.1"/>
    <property type="molecule type" value="Genomic_DNA"/>
</dbReference>
<dbReference type="InterPro" id="IPR055268">
    <property type="entry name" value="PCB-like"/>
</dbReference>
<sequence>MTAQAVKLAKHVGYENAGTVEFLADETGNFYFIEVNARLQVEHTVTEEITGIDLVQSQIRVAEGMTLPELGMTQDKIKPQGSAIQCRVTTEDPAKNFQPDTGRIEFGDIKYLGSVIEVKGGSRKDPLRGGEQEELFNGCVRKKPAMEKRSPLEV</sequence>
<dbReference type="GO" id="GO:0006094">
    <property type="term" value="P:gluconeogenesis"/>
    <property type="evidence" value="ECO:0007669"/>
    <property type="project" value="TreeGrafter"/>
</dbReference>
<dbReference type="AlphaFoldDB" id="A0A7R9JJQ9"/>
<dbReference type="InterPro" id="IPR011761">
    <property type="entry name" value="ATP-grasp"/>
</dbReference>
<organism evidence="3">
    <name type="scientific">Timema californicum</name>
    <name type="common">California timema</name>
    <name type="synonym">Walking stick</name>
    <dbReference type="NCBI Taxonomy" id="61474"/>
    <lineage>
        <taxon>Eukaryota</taxon>
        <taxon>Metazoa</taxon>
        <taxon>Ecdysozoa</taxon>
        <taxon>Arthropoda</taxon>
        <taxon>Hexapoda</taxon>
        <taxon>Insecta</taxon>
        <taxon>Pterygota</taxon>
        <taxon>Neoptera</taxon>
        <taxon>Polyneoptera</taxon>
        <taxon>Phasmatodea</taxon>
        <taxon>Timematodea</taxon>
        <taxon>Timematoidea</taxon>
        <taxon>Timematidae</taxon>
        <taxon>Timema</taxon>
    </lineage>
</organism>
<dbReference type="GO" id="GO:0005737">
    <property type="term" value="C:cytoplasm"/>
    <property type="evidence" value="ECO:0007669"/>
    <property type="project" value="TreeGrafter"/>
</dbReference>
<gene>
    <name evidence="3" type="ORF">TCMB3V08_LOCUS13101</name>
</gene>
<dbReference type="PANTHER" id="PTHR43778">
    <property type="entry name" value="PYRUVATE CARBOXYLASE"/>
    <property type="match status" value="1"/>
</dbReference>
<dbReference type="PANTHER" id="PTHR43778:SF2">
    <property type="entry name" value="PYRUVATE CARBOXYLASE, MITOCHONDRIAL"/>
    <property type="match status" value="1"/>
</dbReference>
<dbReference type="Pfam" id="PF02786">
    <property type="entry name" value="CPSase_L_D2"/>
    <property type="match status" value="1"/>
</dbReference>
<accession>A0A7R9JJQ9</accession>